<keyword evidence="2" id="KW-1185">Reference proteome</keyword>
<evidence type="ECO:0000313" key="1">
    <source>
        <dbReference type="EMBL" id="MBB4566451.1"/>
    </source>
</evidence>
<dbReference type="EMBL" id="JACIIG010000001">
    <property type="protein sequence ID" value="MBB4566451.1"/>
    <property type="molecule type" value="Genomic_DNA"/>
</dbReference>
<accession>A0A7W6ZPN0</accession>
<dbReference type="Proteomes" id="UP000543836">
    <property type="component" value="Unassembled WGS sequence"/>
</dbReference>
<evidence type="ECO:0000313" key="2">
    <source>
        <dbReference type="Proteomes" id="UP000543836"/>
    </source>
</evidence>
<dbReference type="SUPFAM" id="SSF55331">
    <property type="entry name" value="Tautomerase/MIF"/>
    <property type="match status" value="1"/>
</dbReference>
<organism evidence="1 2">
    <name type="scientific">Rhizobium leucaenae</name>
    <dbReference type="NCBI Taxonomy" id="29450"/>
    <lineage>
        <taxon>Bacteria</taxon>
        <taxon>Pseudomonadati</taxon>
        <taxon>Pseudomonadota</taxon>
        <taxon>Alphaproteobacteria</taxon>
        <taxon>Hyphomicrobiales</taxon>
        <taxon>Rhizobiaceae</taxon>
        <taxon>Rhizobium/Agrobacterium group</taxon>
        <taxon>Rhizobium</taxon>
    </lineage>
</organism>
<reference evidence="1 2" key="1">
    <citation type="submission" date="2020-08" db="EMBL/GenBank/DDBJ databases">
        <title>Genomic Encyclopedia of Type Strains, Phase IV (KMG-V): Genome sequencing to study the core and pangenomes of soil and plant-associated prokaryotes.</title>
        <authorList>
            <person name="Whitman W."/>
        </authorList>
    </citation>
    <scope>NUCLEOTIDE SEQUENCE [LARGE SCALE GENOMIC DNA]</scope>
    <source>
        <strain evidence="1 2">SEMIA 492</strain>
    </source>
</reference>
<dbReference type="PANTHER" id="PTHR38460:SF1">
    <property type="entry name" value="TAUTOMERASE YOLI-RELATED"/>
    <property type="match status" value="1"/>
</dbReference>
<gene>
    <name evidence="1" type="ORF">GGE60_000539</name>
</gene>
<comment type="caution">
    <text evidence="1">The sequence shown here is derived from an EMBL/GenBank/DDBJ whole genome shotgun (WGS) entry which is preliminary data.</text>
</comment>
<dbReference type="Pfam" id="PF14552">
    <property type="entry name" value="Tautomerase_2"/>
    <property type="match status" value="1"/>
</dbReference>
<name>A0A7W6ZPN0_9HYPH</name>
<proteinExistence type="predicted"/>
<dbReference type="InterPro" id="IPR037479">
    <property type="entry name" value="Tauto_MSAD"/>
</dbReference>
<dbReference type="InterPro" id="IPR014347">
    <property type="entry name" value="Tautomerase/MIF_sf"/>
</dbReference>
<dbReference type="Gene3D" id="3.30.429.10">
    <property type="entry name" value="Macrophage Migration Inhibitory Factor"/>
    <property type="match status" value="1"/>
</dbReference>
<dbReference type="AlphaFoldDB" id="A0A7W6ZPN0"/>
<dbReference type="RefSeq" id="WP_028752908.1">
    <property type="nucleotide sequence ID" value="NZ_JACIIG010000001.1"/>
</dbReference>
<keyword evidence="1" id="KW-0670">Pyruvate</keyword>
<sequence length="129" mass="14894">MPFTRISLLRGKSPEYLQALSDNFHRAMVETFDVPPTDRFQEIHQLEPNELIFDRTYLGGPRSDNYVFFQITIGKPRSTELKKAFYRRLVALLADAPGLRPEDVMINIVTTTREDWSFADGIAQMIEQA</sequence>
<dbReference type="PANTHER" id="PTHR38460">
    <property type="entry name" value="TAUTOMERASE YOLI-RELATED"/>
    <property type="match status" value="1"/>
</dbReference>
<dbReference type="OrthoDB" id="9804765at2"/>
<protein>
    <submittedName>
        <fullName evidence="1">Phenylpyruvate tautomerase PptA (4-oxalocrotonate tautomerase family)</fullName>
    </submittedName>
</protein>